<dbReference type="Pfam" id="PF13340">
    <property type="entry name" value="DUF4096"/>
    <property type="match status" value="1"/>
</dbReference>
<dbReference type="Proteomes" id="UP000292095">
    <property type="component" value="Unassembled WGS sequence"/>
</dbReference>
<feature type="domain" description="Insertion element IS402-like" evidence="1">
    <location>
        <begin position="2"/>
        <end position="47"/>
    </location>
</feature>
<name>A0AB37XN48_9ACTN</name>
<evidence type="ECO:0000313" key="2">
    <source>
        <dbReference type="EMBL" id="RZE46428.1"/>
    </source>
</evidence>
<evidence type="ECO:0000313" key="3">
    <source>
        <dbReference type="Proteomes" id="UP000292095"/>
    </source>
</evidence>
<gene>
    <name evidence="2" type="ORF">C0Q91_00640</name>
</gene>
<dbReference type="RefSeq" id="WP_093560520.1">
    <property type="nucleotide sequence ID" value="NZ_JBEOZI010000007.1"/>
</dbReference>
<comment type="caution">
    <text evidence="2">The sequence shown here is derived from an EMBL/GenBank/DDBJ whole genome shotgun (WGS) entry which is preliminary data.</text>
</comment>
<protein>
    <recommendedName>
        <fullName evidence="1">Insertion element IS402-like domain-containing protein</fullName>
    </recommendedName>
</protein>
<organism evidence="2 3">
    <name type="scientific">Streptomyces albidoflavus</name>
    <dbReference type="NCBI Taxonomy" id="1886"/>
    <lineage>
        <taxon>Bacteria</taxon>
        <taxon>Bacillati</taxon>
        <taxon>Actinomycetota</taxon>
        <taxon>Actinomycetes</taxon>
        <taxon>Kitasatosporales</taxon>
        <taxon>Streptomycetaceae</taxon>
        <taxon>Streptomyces</taxon>
        <taxon>Streptomyces albidoflavus group</taxon>
    </lineage>
</organism>
<dbReference type="InterPro" id="IPR025161">
    <property type="entry name" value="IS402-like_dom"/>
</dbReference>
<reference evidence="2 3" key="1">
    <citation type="submission" date="2017-12" db="EMBL/GenBank/DDBJ databases">
        <title>Population genomics insights into the ecological differentiation and adaptive evolution in streptomycetes.</title>
        <authorList>
            <person name="Li Y."/>
            <person name="Huang Y."/>
        </authorList>
    </citation>
    <scope>NUCLEOTIDE SEQUENCE [LARGE SCALE GENOMIC DNA]</scope>
    <source>
        <strain evidence="2 3">FXJ.2339</strain>
    </source>
</reference>
<accession>A0AB37XN48</accession>
<sequence length="62" mass="7603">MSPFLPVSSRRCDRWRHHRQVIGWTLHRVRAGVQWRDLPEGFGPWRRSTTNHWWQPSVRGRE</sequence>
<evidence type="ECO:0000259" key="1">
    <source>
        <dbReference type="Pfam" id="PF13340"/>
    </source>
</evidence>
<dbReference type="AlphaFoldDB" id="A0AB37XN48"/>
<proteinExistence type="predicted"/>
<dbReference type="EMBL" id="PKLK01000001">
    <property type="protein sequence ID" value="RZE46428.1"/>
    <property type="molecule type" value="Genomic_DNA"/>
</dbReference>